<dbReference type="InterPro" id="IPR011044">
    <property type="entry name" value="Quino_amine_DH_bsu"/>
</dbReference>
<accession>A0A3D2SBL8</accession>
<dbReference type="SUPFAM" id="SSF50969">
    <property type="entry name" value="YVTN repeat-like/Quinoprotein amine dehydrogenase"/>
    <property type="match status" value="1"/>
</dbReference>
<dbReference type="Pfam" id="PF15869">
    <property type="entry name" value="TolB_like"/>
    <property type="match status" value="1"/>
</dbReference>
<dbReference type="Proteomes" id="UP000263098">
    <property type="component" value="Unassembled WGS sequence"/>
</dbReference>
<evidence type="ECO:0008006" key="3">
    <source>
        <dbReference type="Google" id="ProtNLM"/>
    </source>
</evidence>
<proteinExistence type="predicted"/>
<evidence type="ECO:0000313" key="1">
    <source>
        <dbReference type="EMBL" id="HCK23655.1"/>
    </source>
</evidence>
<comment type="caution">
    <text evidence="1">The sequence shown here is derived from an EMBL/GenBank/DDBJ whole genome shotgun (WGS) entry which is preliminary data.</text>
</comment>
<gene>
    <name evidence="1" type="ORF">DHW31_02550</name>
</gene>
<protein>
    <recommendedName>
        <fullName evidence="3">6-bladed beta-propeller</fullName>
    </recommendedName>
</protein>
<reference evidence="1 2" key="1">
    <citation type="journal article" date="2018" name="Nat. Biotechnol.">
        <title>A standardized bacterial taxonomy based on genome phylogeny substantially revises the tree of life.</title>
        <authorList>
            <person name="Parks D.H."/>
            <person name="Chuvochina M."/>
            <person name="Waite D.W."/>
            <person name="Rinke C."/>
            <person name="Skarshewski A."/>
            <person name="Chaumeil P.A."/>
            <person name="Hugenholtz P."/>
        </authorList>
    </citation>
    <scope>NUCLEOTIDE SEQUENCE [LARGE SCALE GENOMIC DNA]</scope>
    <source>
        <strain evidence="1">UBA9667</strain>
    </source>
</reference>
<name>A0A3D2SBL8_9BACE</name>
<evidence type="ECO:0000313" key="2">
    <source>
        <dbReference type="Proteomes" id="UP000263098"/>
    </source>
</evidence>
<dbReference type="EMBL" id="DPVG01000089">
    <property type="protein sequence ID" value="HCK23655.1"/>
    <property type="molecule type" value="Genomic_DNA"/>
</dbReference>
<dbReference type="AlphaFoldDB" id="A0A3D2SBL8"/>
<sequence>MRMLLLILLFFNACSSHLSEWKEIVYENFPQEKYLKSTIIELDTAIFRYPFRVRIHKDKAVILDLHNDDNFYHLFTYPEFTYLSSFGKKGEAPLEMLSAENFLFDEQSVWALDAGKSQLIRFEFALTNDSLLYQEAVSLDKDLLRALDFAQYNDSTFIIPDYSGDNRFCWVNRQGKLLRKTGEIPSSNKEALKNACSALAQAWRSFIDYNPRNGILAAVTQLGEVLEIYNLKEGKHVVRIGPGGEPEFQISQSYGVPTGIMGFSDVQVTDNAIYTVFHGRSFKEITYNLQKGIELPDGGRYIYVFSLEGEPLRKYVLDHYIYGISVNEEKDIILATDVNKDEPLIEYKLN</sequence>
<organism evidence="1 2">
    <name type="scientific">Bacteroides graminisolvens</name>
    <dbReference type="NCBI Taxonomy" id="477666"/>
    <lineage>
        <taxon>Bacteria</taxon>
        <taxon>Pseudomonadati</taxon>
        <taxon>Bacteroidota</taxon>
        <taxon>Bacteroidia</taxon>
        <taxon>Bacteroidales</taxon>
        <taxon>Bacteroidaceae</taxon>
        <taxon>Bacteroides</taxon>
    </lineage>
</organism>